<sequence length="177" mass="19290">MRKFCGFVFALFMSLMAINAAYAAQPVYTLGSGDKIRITVFGEPDLSGEFEVSGEGQLSLPLIGIVSADGKTLHQLSSDIETKLKDGYLVDPKVSAEVLNYRPFYILGEVKEPGSYPFVNGMSVLNAVALGGGFTYRADKDDILIIRGGDESRKPEKATPETIVLPGDIVRVEERFF</sequence>
<accession>A0A2N3KVF3</accession>
<dbReference type="Gene3D" id="3.10.560.10">
    <property type="entry name" value="Outer membrane lipoprotein wza domain like"/>
    <property type="match status" value="1"/>
</dbReference>
<feature type="domain" description="Soluble ligand binding" evidence="4">
    <location>
        <begin position="104"/>
        <end position="151"/>
    </location>
</feature>
<evidence type="ECO:0000313" key="7">
    <source>
        <dbReference type="Proteomes" id="UP000233458"/>
    </source>
</evidence>
<dbReference type="InterPro" id="IPR049712">
    <property type="entry name" value="Poly_export"/>
</dbReference>
<dbReference type="Pfam" id="PF10531">
    <property type="entry name" value="SLBB"/>
    <property type="match status" value="1"/>
</dbReference>
<dbReference type="Pfam" id="PF02563">
    <property type="entry name" value="Poly_export"/>
    <property type="match status" value="1"/>
</dbReference>
<dbReference type="Proteomes" id="UP000233458">
    <property type="component" value="Chromosome"/>
</dbReference>
<name>A0A2N3KVF3_9PROT</name>
<proteinExistence type="predicted"/>
<dbReference type="Proteomes" id="UP000233597">
    <property type="component" value="Unassembled WGS sequence"/>
</dbReference>
<feature type="domain" description="Polysaccharide export protein N-terminal" evidence="3">
    <location>
        <begin position="24"/>
        <end position="98"/>
    </location>
</feature>
<evidence type="ECO:0000259" key="4">
    <source>
        <dbReference type="Pfam" id="PF10531"/>
    </source>
</evidence>
<evidence type="ECO:0000256" key="1">
    <source>
        <dbReference type="ARBA" id="ARBA00022729"/>
    </source>
</evidence>
<dbReference type="PANTHER" id="PTHR33619:SF3">
    <property type="entry name" value="POLYSACCHARIDE EXPORT PROTEIN GFCE-RELATED"/>
    <property type="match status" value="1"/>
</dbReference>
<evidence type="ECO:0000256" key="2">
    <source>
        <dbReference type="SAM" id="SignalP"/>
    </source>
</evidence>
<evidence type="ECO:0000313" key="5">
    <source>
        <dbReference type="EMBL" id="AUG54555.1"/>
    </source>
</evidence>
<dbReference type="GO" id="GO:0015159">
    <property type="term" value="F:polysaccharide transmembrane transporter activity"/>
    <property type="evidence" value="ECO:0007669"/>
    <property type="project" value="InterPro"/>
</dbReference>
<dbReference type="InterPro" id="IPR003715">
    <property type="entry name" value="Poly_export_N"/>
</dbReference>
<evidence type="ECO:0000313" key="8">
    <source>
        <dbReference type="Proteomes" id="UP000233597"/>
    </source>
</evidence>
<reference evidence="6 8" key="1">
    <citation type="submission" date="2017-09" db="EMBL/GenBank/DDBJ databases">
        <title>Biodiversity and function of Thalassospira species in the particle-attached aromatic-hydrocarbon-degrading consortia from the surface seawater of the South China Sea.</title>
        <authorList>
            <person name="Dong C."/>
            <person name="Liu R."/>
            <person name="Shao Z."/>
        </authorList>
    </citation>
    <scope>NUCLEOTIDE SEQUENCE [LARGE SCALE GENOMIC DNA]</scope>
    <source>
        <strain evidence="6 8">CSC1P2</strain>
    </source>
</reference>
<dbReference type="InterPro" id="IPR019554">
    <property type="entry name" value="Soluble_ligand-bd"/>
</dbReference>
<reference evidence="5 7" key="2">
    <citation type="submission" date="2017-10" db="EMBL/GenBank/DDBJ databases">
        <title>Biodiversity and function of Thalassospira species in the particle-attached aromatic-hydrocarbon-degrading consortia from the surface seawater of the China South Sea.</title>
        <authorList>
            <person name="Dong C."/>
            <person name="Liu R."/>
            <person name="Shao Z."/>
        </authorList>
    </citation>
    <scope>NUCLEOTIDE SEQUENCE [LARGE SCALE GENOMIC DNA]</scope>
    <source>
        <strain evidence="5 7">CSC3H3</strain>
    </source>
</reference>
<dbReference type="KEGG" id="thac:CSC3H3_18900"/>
<dbReference type="EMBL" id="NWTK01000004">
    <property type="protein sequence ID" value="PKR54561.1"/>
    <property type="molecule type" value="Genomic_DNA"/>
</dbReference>
<keyword evidence="1 2" id="KW-0732">Signal</keyword>
<feature type="signal peptide" evidence="2">
    <location>
        <begin position="1"/>
        <end position="23"/>
    </location>
</feature>
<dbReference type="EMBL" id="CP024199">
    <property type="protein sequence ID" value="AUG54555.1"/>
    <property type="molecule type" value="Genomic_DNA"/>
</dbReference>
<dbReference type="OrthoDB" id="197007at2"/>
<feature type="chain" id="PRO_5014839874" evidence="2">
    <location>
        <begin position="24"/>
        <end position="177"/>
    </location>
</feature>
<dbReference type="AlphaFoldDB" id="A0A2N3KVF3"/>
<evidence type="ECO:0000259" key="3">
    <source>
        <dbReference type="Pfam" id="PF02563"/>
    </source>
</evidence>
<keyword evidence="7" id="KW-1185">Reference proteome</keyword>
<dbReference type="Gene3D" id="3.30.1950.10">
    <property type="entry name" value="wza like domain"/>
    <property type="match status" value="1"/>
</dbReference>
<dbReference type="RefSeq" id="WP_101265095.1">
    <property type="nucleotide sequence ID" value="NZ_CP024199.1"/>
</dbReference>
<gene>
    <name evidence="6" type="ORF">COO20_07310</name>
    <name evidence="5" type="ORF">CSC3H3_18900</name>
</gene>
<organism evidence="6 8">
    <name type="scientific">Thalassospira marina</name>
    <dbReference type="NCBI Taxonomy" id="2048283"/>
    <lineage>
        <taxon>Bacteria</taxon>
        <taxon>Pseudomonadati</taxon>
        <taxon>Pseudomonadota</taxon>
        <taxon>Alphaproteobacteria</taxon>
        <taxon>Rhodospirillales</taxon>
        <taxon>Thalassospiraceae</taxon>
        <taxon>Thalassospira</taxon>
    </lineage>
</organism>
<protein>
    <submittedName>
        <fullName evidence="6">Polysaccharide biosynthesis protein</fullName>
    </submittedName>
</protein>
<evidence type="ECO:0000313" key="6">
    <source>
        <dbReference type="EMBL" id="PKR54561.1"/>
    </source>
</evidence>
<dbReference type="PANTHER" id="PTHR33619">
    <property type="entry name" value="POLYSACCHARIDE EXPORT PROTEIN GFCE-RELATED"/>
    <property type="match status" value="1"/>
</dbReference>